<reference evidence="2 3" key="1">
    <citation type="submission" date="2019-09" db="EMBL/GenBank/DDBJ databases">
        <title>Paraburkholderia podalyriae sp. nov., A South African Podalyria-associated rhizobium.</title>
        <authorList>
            <person name="Mavima L."/>
            <person name="Beukes C.W."/>
            <person name="Palmer M."/>
            <person name="De Meyer S.E."/>
            <person name="James E.K."/>
            <person name="Maluk M."/>
            <person name="Avontuur J.R."/>
            <person name="Chan W.Y."/>
            <person name="Venter S.N."/>
            <person name="Steenkamp E.T."/>
        </authorList>
    </citation>
    <scope>NUCLEOTIDE SEQUENCE [LARGE SCALE GENOMIC DNA]</scope>
    <source>
        <strain evidence="2 3">WC7.3b</strain>
    </source>
</reference>
<dbReference type="EMBL" id="VZQQ01000014">
    <property type="protein sequence ID" value="MBC8748522.1"/>
    <property type="molecule type" value="Genomic_DNA"/>
</dbReference>
<feature type="compositionally biased region" description="Polar residues" evidence="1">
    <location>
        <begin position="1"/>
        <end position="10"/>
    </location>
</feature>
<dbReference type="InterPro" id="IPR010982">
    <property type="entry name" value="Lambda_DNA-bd_dom_sf"/>
</dbReference>
<protein>
    <submittedName>
        <fullName evidence="2">Helix-turn-helix transcriptional regulator</fullName>
    </submittedName>
</protein>
<evidence type="ECO:0000313" key="3">
    <source>
        <dbReference type="Proteomes" id="UP000736373"/>
    </source>
</evidence>
<feature type="region of interest" description="Disordered" evidence="1">
    <location>
        <begin position="1"/>
        <end position="20"/>
    </location>
</feature>
<proteinExistence type="predicted"/>
<comment type="caution">
    <text evidence="2">The sequence shown here is derived from an EMBL/GenBank/DDBJ whole genome shotgun (WGS) entry which is preliminary data.</text>
</comment>
<sequence length="267" mass="29542">MNQVEQQVTQRGRPRKPRVLVSEAAREEARVVREEARIAHEDAQREAELKEPLKRFVRNRASPAELEALRYRLIQARVENGFSVEDAAARFRDAGVAEPVALSEIESGRAETPTGWRFLRHASEIYAVSSDWLIGLSSDMTLDAKTTMTFALLRGTEGVVAGLLSQFVAAMEQTAQAVQIEPDEVSATLAAVENVVARFKKFSAQDAFEDMPGGAPVVASIQRLAETVAPLRRVHAKFAETEKLFDALRAGTLKPFAWLADDHTETE</sequence>
<dbReference type="Gene3D" id="1.10.260.40">
    <property type="entry name" value="lambda repressor-like DNA-binding domains"/>
    <property type="match status" value="1"/>
</dbReference>
<keyword evidence="3" id="KW-1185">Reference proteome</keyword>
<dbReference type="Proteomes" id="UP000736373">
    <property type="component" value="Unassembled WGS sequence"/>
</dbReference>
<name>A0ABR7PQG5_9BURK</name>
<accession>A0ABR7PQG5</accession>
<dbReference type="RefSeq" id="WP_187635579.1">
    <property type="nucleotide sequence ID" value="NZ_VZQQ01000014.1"/>
</dbReference>
<organism evidence="2 3">
    <name type="scientific">Paraburkholderia podalyriae</name>
    <dbReference type="NCBI Taxonomy" id="1938811"/>
    <lineage>
        <taxon>Bacteria</taxon>
        <taxon>Pseudomonadati</taxon>
        <taxon>Pseudomonadota</taxon>
        <taxon>Betaproteobacteria</taxon>
        <taxon>Burkholderiales</taxon>
        <taxon>Burkholderiaceae</taxon>
        <taxon>Paraburkholderia</taxon>
    </lineage>
</organism>
<evidence type="ECO:0000256" key="1">
    <source>
        <dbReference type="SAM" id="MobiDB-lite"/>
    </source>
</evidence>
<gene>
    <name evidence="2" type="ORF">F6X42_18490</name>
</gene>
<evidence type="ECO:0000313" key="2">
    <source>
        <dbReference type="EMBL" id="MBC8748522.1"/>
    </source>
</evidence>